<sequence>MAIKFENREYTELLKIISALSRLFSEGKAPYMNYRIAENIFCRAFGAKNLARKDSSYDATIDEIGVGLKTFLLKSDNSLEKVAEFNSISSTLRELKGKKLAIEVAKARNSRINSALRLYNVKEAIYHCVGRKDGVLEVFENDYLKVDLGNIKMLKSTNSNIVKFEDQHYEYSYNISKSTLYKRFTVGESSKIEIEIVDDPFELLLNLKDDLFKKEEAESFDYVVLPLYSTQSKSREVAEKSGLNQWNAGGRQRDYGEVYIPNPADIRNKYPDFFPSRDTPFKLEIPTGEIFEAKICQQDSKALMTNPNKALSEWLLRTILNLKEGKLATREHLDYLGVDSVIVTKKEKDYYTIDVMPVGSYEKFIDPERSIQAT</sequence>
<name>A0ABW5JIG1_9BACT</name>
<keyword evidence="2" id="KW-0255">Endonuclease</keyword>
<evidence type="ECO:0000313" key="2">
    <source>
        <dbReference type="EMBL" id="MFD2531349.1"/>
    </source>
</evidence>
<dbReference type="InterPro" id="IPR048923">
    <property type="entry name" value="RE_NgoFVII_C"/>
</dbReference>
<organism evidence="2 3">
    <name type="scientific">Gracilimonas halophila</name>
    <dbReference type="NCBI Taxonomy" id="1834464"/>
    <lineage>
        <taxon>Bacteria</taxon>
        <taxon>Pseudomonadati</taxon>
        <taxon>Balneolota</taxon>
        <taxon>Balneolia</taxon>
        <taxon>Balneolales</taxon>
        <taxon>Balneolaceae</taxon>
        <taxon>Gracilimonas</taxon>
    </lineage>
</organism>
<keyword evidence="3" id="KW-1185">Reference proteome</keyword>
<reference evidence="3" key="1">
    <citation type="journal article" date="2019" name="Int. J. Syst. Evol. Microbiol.">
        <title>The Global Catalogue of Microorganisms (GCM) 10K type strain sequencing project: providing services to taxonomists for standard genome sequencing and annotation.</title>
        <authorList>
            <consortium name="The Broad Institute Genomics Platform"/>
            <consortium name="The Broad Institute Genome Sequencing Center for Infectious Disease"/>
            <person name="Wu L."/>
            <person name="Ma J."/>
        </authorList>
    </citation>
    <scope>NUCLEOTIDE SEQUENCE [LARGE SCALE GENOMIC DNA]</scope>
    <source>
        <strain evidence="3">KCTC 52042</strain>
    </source>
</reference>
<protein>
    <submittedName>
        <fullName evidence="2">Restriction endonuclease</fullName>
    </submittedName>
</protein>
<gene>
    <name evidence="2" type="ORF">ACFSVN_02700</name>
</gene>
<accession>A0ABW5JIG1</accession>
<evidence type="ECO:0000259" key="1">
    <source>
        <dbReference type="Pfam" id="PF20731"/>
    </source>
</evidence>
<feature type="domain" description="Restriction endonuclease type II NgoFVII C-terminal B3-like DNA-binding" evidence="1">
    <location>
        <begin position="230"/>
        <end position="341"/>
    </location>
</feature>
<keyword evidence="2" id="KW-0540">Nuclease</keyword>
<dbReference type="Pfam" id="PF20731">
    <property type="entry name" value="RE_NgoFVII_C"/>
    <property type="match status" value="1"/>
</dbReference>
<proteinExistence type="predicted"/>
<dbReference type="EMBL" id="JBHULI010000002">
    <property type="protein sequence ID" value="MFD2531349.1"/>
    <property type="molecule type" value="Genomic_DNA"/>
</dbReference>
<keyword evidence="2" id="KW-0378">Hydrolase</keyword>
<dbReference type="RefSeq" id="WP_390298218.1">
    <property type="nucleotide sequence ID" value="NZ_JBHULI010000002.1"/>
</dbReference>
<evidence type="ECO:0000313" key="3">
    <source>
        <dbReference type="Proteomes" id="UP001597460"/>
    </source>
</evidence>
<comment type="caution">
    <text evidence="2">The sequence shown here is derived from an EMBL/GenBank/DDBJ whole genome shotgun (WGS) entry which is preliminary data.</text>
</comment>
<dbReference type="Proteomes" id="UP001597460">
    <property type="component" value="Unassembled WGS sequence"/>
</dbReference>
<dbReference type="GO" id="GO:0004519">
    <property type="term" value="F:endonuclease activity"/>
    <property type="evidence" value="ECO:0007669"/>
    <property type="project" value="UniProtKB-KW"/>
</dbReference>